<keyword evidence="2" id="KW-1133">Transmembrane helix</keyword>
<keyword evidence="2" id="KW-0472">Membrane</keyword>
<dbReference type="PANTHER" id="PTHR33371:SF4">
    <property type="entry name" value="INTERMEMBRANE PHOSPHOLIPID TRANSPORT SYSTEM BINDING PROTEIN MLAD"/>
    <property type="match status" value="1"/>
</dbReference>
<evidence type="ECO:0000313" key="4">
    <source>
        <dbReference type="EMBL" id="HGU31258.1"/>
    </source>
</evidence>
<reference evidence="4" key="1">
    <citation type="journal article" date="2020" name="mSystems">
        <title>Genome- and Community-Level Interaction Insights into Carbon Utilization and Element Cycling Functions of Hydrothermarchaeota in Hydrothermal Sediment.</title>
        <authorList>
            <person name="Zhou Z."/>
            <person name="Liu Y."/>
            <person name="Xu W."/>
            <person name="Pan J."/>
            <person name="Luo Z.H."/>
            <person name="Li M."/>
        </authorList>
    </citation>
    <scope>NUCLEOTIDE SEQUENCE [LARGE SCALE GENOMIC DNA]</scope>
    <source>
        <strain evidence="4">SpSt-477</strain>
    </source>
</reference>
<dbReference type="InterPro" id="IPR052336">
    <property type="entry name" value="MlaD_Phospholipid_Transporter"/>
</dbReference>
<gene>
    <name evidence="4" type="ORF">ENS29_00205</name>
</gene>
<dbReference type="AlphaFoldDB" id="A0A7C4RSE2"/>
<feature type="transmembrane region" description="Helical" evidence="2">
    <location>
        <begin position="7"/>
        <end position="30"/>
    </location>
</feature>
<evidence type="ECO:0000256" key="2">
    <source>
        <dbReference type="SAM" id="Phobius"/>
    </source>
</evidence>
<dbReference type="PANTHER" id="PTHR33371">
    <property type="entry name" value="INTERMEMBRANE PHOSPHOLIPID TRANSPORT SYSTEM BINDING PROTEIN MLAD-RELATED"/>
    <property type="match status" value="1"/>
</dbReference>
<keyword evidence="2" id="KW-0812">Transmembrane</keyword>
<dbReference type="InterPro" id="IPR003399">
    <property type="entry name" value="Mce/MlaD"/>
</dbReference>
<name>A0A7C4RSE2_9BACT</name>
<proteinExistence type="predicted"/>
<evidence type="ECO:0000256" key="1">
    <source>
        <dbReference type="SAM" id="Coils"/>
    </source>
</evidence>
<comment type="caution">
    <text evidence="4">The sequence shown here is derived from an EMBL/GenBank/DDBJ whole genome shotgun (WGS) entry which is preliminary data.</text>
</comment>
<feature type="domain" description="Mce/MlaD" evidence="3">
    <location>
        <begin position="37"/>
        <end position="113"/>
    </location>
</feature>
<dbReference type="Pfam" id="PF02470">
    <property type="entry name" value="MlaD"/>
    <property type="match status" value="1"/>
</dbReference>
<protein>
    <submittedName>
        <fullName evidence="4">MCE family protein</fullName>
    </submittedName>
</protein>
<keyword evidence="1" id="KW-0175">Coiled coil</keyword>
<sequence>MTSKRNQFIVGLFALCGFSIAVVTVVWLGVTSYFEKGQYVVAYFDESVQGLDKDSPVKYRGVTIGKVHQVRVAPDASLIEVVMKVETGLEHINDVTAQLKSVGITGIMFIELDRKTPKDDQLTPKLGFDPPYPLVATRPSDIRKFMTAMEDILKQASDLNVARISYQIQGILSEIDETIRDADVKGVSRGLQETLGRIEKLIDPARLEKSLTTIDEAVRRVGILAETANRAVGQVDDMITAQKPVISEAIGNMKDAVVAIRGAAESSRKLVIQSDGRMDTLQRQLTDTLQQLEATSENLQRLSALLADQPSLLLRGNLPQERDLPR</sequence>
<dbReference type="EMBL" id="DSUH01000009">
    <property type="protein sequence ID" value="HGU31258.1"/>
    <property type="molecule type" value="Genomic_DNA"/>
</dbReference>
<feature type="coiled-coil region" evidence="1">
    <location>
        <begin position="278"/>
        <end position="309"/>
    </location>
</feature>
<evidence type="ECO:0000259" key="3">
    <source>
        <dbReference type="Pfam" id="PF02470"/>
    </source>
</evidence>
<accession>A0A7C4RSE2</accession>
<organism evidence="4">
    <name type="scientific">Desulfatirhabdium butyrativorans</name>
    <dbReference type="NCBI Taxonomy" id="340467"/>
    <lineage>
        <taxon>Bacteria</taxon>
        <taxon>Pseudomonadati</taxon>
        <taxon>Thermodesulfobacteriota</taxon>
        <taxon>Desulfobacteria</taxon>
        <taxon>Desulfobacterales</taxon>
        <taxon>Desulfatirhabdiaceae</taxon>
        <taxon>Desulfatirhabdium</taxon>
    </lineage>
</organism>